<dbReference type="Proteomes" id="UP000664940">
    <property type="component" value="Unassembled WGS sequence"/>
</dbReference>
<gene>
    <name evidence="2" type="ORF">HJG60_011977</name>
</gene>
<protein>
    <submittedName>
        <fullName evidence="2">Uncharacterized protein</fullName>
    </submittedName>
</protein>
<evidence type="ECO:0000313" key="3">
    <source>
        <dbReference type="Proteomes" id="UP000664940"/>
    </source>
</evidence>
<sequence>MGMHVHHKPRQACKHTKSFSGGGRESCPRLQGAPRHLEGSARTCLSQETGFWVWPQTTAHLLWAPQASKFPSSSIISEWNSDSLYLLFQGPQDICCQQARVWNARGIAPGDARSHRAHRSCLRLQLPFCLSPFALTESPAGLGGRKPGRDEIGKAVSVAPRL</sequence>
<organism evidence="2 3">
    <name type="scientific">Phyllostomus discolor</name>
    <name type="common">pale spear-nosed bat</name>
    <dbReference type="NCBI Taxonomy" id="89673"/>
    <lineage>
        <taxon>Eukaryota</taxon>
        <taxon>Metazoa</taxon>
        <taxon>Chordata</taxon>
        <taxon>Craniata</taxon>
        <taxon>Vertebrata</taxon>
        <taxon>Euteleostomi</taxon>
        <taxon>Mammalia</taxon>
        <taxon>Eutheria</taxon>
        <taxon>Laurasiatheria</taxon>
        <taxon>Chiroptera</taxon>
        <taxon>Yangochiroptera</taxon>
        <taxon>Phyllostomidae</taxon>
        <taxon>Phyllostominae</taxon>
        <taxon>Phyllostomus</taxon>
    </lineage>
</organism>
<feature type="region of interest" description="Disordered" evidence="1">
    <location>
        <begin position="1"/>
        <end position="34"/>
    </location>
</feature>
<feature type="region of interest" description="Disordered" evidence="1">
    <location>
        <begin position="140"/>
        <end position="162"/>
    </location>
</feature>
<comment type="caution">
    <text evidence="2">The sequence shown here is derived from an EMBL/GenBank/DDBJ whole genome shotgun (WGS) entry which is preliminary data.</text>
</comment>
<feature type="compositionally biased region" description="Basic residues" evidence="1">
    <location>
        <begin position="1"/>
        <end position="17"/>
    </location>
</feature>
<accession>A0A834DW47</accession>
<evidence type="ECO:0000256" key="1">
    <source>
        <dbReference type="SAM" id="MobiDB-lite"/>
    </source>
</evidence>
<name>A0A834DW47_9CHIR</name>
<proteinExistence type="predicted"/>
<dbReference type="AlphaFoldDB" id="A0A834DW47"/>
<evidence type="ECO:0000313" key="2">
    <source>
        <dbReference type="EMBL" id="KAF6094911.1"/>
    </source>
</evidence>
<dbReference type="EMBL" id="JABVXQ010000008">
    <property type="protein sequence ID" value="KAF6094911.1"/>
    <property type="molecule type" value="Genomic_DNA"/>
</dbReference>
<reference evidence="2 3" key="1">
    <citation type="journal article" date="2020" name="Nature">
        <title>Six reference-quality genomes reveal evolution of bat adaptations.</title>
        <authorList>
            <person name="Jebb D."/>
            <person name="Huang Z."/>
            <person name="Pippel M."/>
            <person name="Hughes G.M."/>
            <person name="Lavrichenko K."/>
            <person name="Devanna P."/>
            <person name="Winkler S."/>
            <person name="Jermiin L.S."/>
            <person name="Skirmuntt E.C."/>
            <person name="Katzourakis A."/>
            <person name="Burkitt-Gray L."/>
            <person name="Ray D.A."/>
            <person name="Sullivan K.A.M."/>
            <person name="Roscito J.G."/>
            <person name="Kirilenko B.M."/>
            <person name="Davalos L.M."/>
            <person name="Corthals A.P."/>
            <person name="Power M.L."/>
            <person name="Jones G."/>
            <person name="Ransome R.D."/>
            <person name="Dechmann D.K.N."/>
            <person name="Locatelli A.G."/>
            <person name="Puechmaille S.J."/>
            <person name="Fedrigo O."/>
            <person name="Jarvis E.D."/>
            <person name="Hiller M."/>
            <person name="Vernes S.C."/>
            <person name="Myers E.W."/>
            <person name="Teeling E.C."/>
        </authorList>
    </citation>
    <scope>NUCLEOTIDE SEQUENCE [LARGE SCALE GENOMIC DNA]</scope>
    <source>
        <strain evidence="2">Bat1K_MPI-CBG_1</strain>
    </source>
</reference>